<comment type="caution">
    <text evidence="3">The sequence shown here is derived from an EMBL/GenBank/DDBJ whole genome shotgun (WGS) entry which is preliminary data.</text>
</comment>
<dbReference type="SUPFAM" id="SSF141571">
    <property type="entry name" value="Pentapeptide repeat-like"/>
    <property type="match status" value="1"/>
</dbReference>
<organism evidence="3 4">
    <name type="scientific">Saccharopolyspora terrae</name>
    <dbReference type="NCBI Taxonomy" id="2530384"/>
    <lineage>
        <taxon>Bacteria</taxon>
        <taxon>Bacillati</taxon>
        <taxon>Actinomycetota</taxon>
        <taxon>Actinomycetes</taxon>
        <taxon>Pseudonocardiales</taxon>
        <taxon>Pseudonocardiaceae</taxon>
        <taxon>Saccharopolyspora</taxon>
    </lineage>
</organism>
<dbReference type="Pfam" id="PF13576">
    <property type="entry name" value="Pentapeptide_3"/>
    <property type="match status" value="2"/>
</dbReference>
<dbReference type="AlphaFoldDB" id="A0A4R4V943"/>
<feature type="compositionally biased region" description="Polar residues" evidence="1">
    <location>
        <begin position="199"/>
        <end position="208"/>
    </location>
</feature>
<feature type="transmembrane region" description="Helical" evidence="2">
    <location>
        <begin position="51"/>
        <end position="72"/>
    </location>
</feature>
<keyword evidence="2" id="KW-0472">Membrane</keyword>
<feature type="region of interest" description="Disordered" evidence="1">
    <location>
        <begin position="199"/>
        <end position="218"/>
    </location>
</feature>
<proteinExistence type="predicted"/>
<evidence type="ECO:0000313" key="4">
    <source>
        <dbReference type="Proteomes" id="UP000295674"/>
    </source>
</evidence>
<evidence type="ECO:0000313" key="3">
    <source>
        <dbReference type="EMBL" id="TDD01829.1"/>
    </source>
</evidence>
<dbReference type="Proteomes" id="UP000295674">
    <property type="component" value="Unassembled WGS sequence"/>
</dbReference>
<dbReference type="Gene3D" id="2.160.20.80">
    <property type="entry name" value="E3 ubiquitin-protein ligase SopA"/>
    <property type="match status" value="1"/>
</dbReference>
<gene>
    <name evidence="3" type="ORF">E1181_24170</name>
</gene>
<keyword evidence="2" id="KW-1133">Transmembrane helix</keyword>
<sequence length="546" mass="61769">MLAQWQMLFTGLVILSLAGIAGSTVAARKRLAQESGTDDEAKPLLREIPGWAIWAGMACLVAVGLLATWWLVTSYGSGDSKTIEQNRIKLEAIKLAGSVVVGTGGVAALLLAARRQRVSELDLLQRDRVADANRHDADERRATEQYTAAAEQLASDKAPVRMAGMYALSRLGETNKNLRQTIINLLCAYLRMPDISLNDSASPSGESSDCQEDGAAVVQRREHSSQSIVLDLASGPLAALTSLAPDLSSQQQQERQVRLTAQRLLSHHLRPNRGDDGEPTSRSYWPDMDIELADSNLHEIDFTGCEVRNADFRRTQFHGVTMFEGAQFRQSTWFGGAQFYNTTWFENAQFHDVAEFHGAQFHHTAWFESAQFHEYTRFSGAEFHDDAGFSGARFHYCVGFDNVQLKHAEFSGAEFHDGVFRDTDFRDYTGFSGVHFHGHTRFESARFHDHAEFDDAQFHGYADFKKAQFHDDARFRGAQFHNITRFEVGYFAKEPYLDDAWAHMTLDEHQQSTWPNGWTTDEVVLEDAREVRWWRLTREKLRLRFA</sequence>
<dbReference type="EMBL" id="SMKS01000056">
    <property type="protein sequence ID" value="TDD01829.1"/>
    <property type="molecule type" value="Genomic_DNA"/>
</dbReference>
<evidence type="ECO:0000256" key="2">
    <source>
        <dbReference type="SAM" id="Phobius"/>
    </source>
</evidence>
<keyword evidence="2" id="KW-0812">Transmembrane</keyword>
<dbReference type="RefSeq" id="WP_132678118.1">
    <property type="nucleotide sequence ID" value="NZ_SMKS01000056.1"/>
</dbReference>
<dbReference type="Pfam" id="PF00805">
    <property type="entry name" value="Pentapeptide"/>
    <property type="match status" value="1"/>
</dbReference>
<keyword evidence="4" id="KW-1185">Reference proteome</keyword>
<accession>A0A4R4V943</accession>
<feature type="transmembrane region" description="Helical" evidence="2">
    <location>
        <begin position="92"/>
        <end position="113"/>
    </location>
</feature>
<name>A0A4R4V943_9PSEU</name>
<dbReference type="InterPro" id="IPR001646">
    <property type="entry name" value="5peptide_repeat"/>
</dbReference>
<protein>
    <submittedName>
        <fullName evidence="3">Pentapeptide repeat-containing protein</fullName>
    </submittedName>
</protein>
<evidence type="ECO:0000256" key="1">
    <source>
        <dbReference type="SAM" id="MobiDB-lite"/>
    </source>
</evidence>
<reference evidence="3 4" key="1">
    <citation type="submission" date="2019-03" db="EMBL/GenBank/DDBJ databases">
        <title>Draft genome sequences of novel Actinobacteria.</title>
        <authorList>
            <person name="Sahin N."/>
            <person name="Ay H."/>
            <person name="Saygin H."/>
        </authorList>
    </citation>
    <scope>NUCLEOTIDE SEQUENCE [LARGE SCALE GENOMIC DNA]</scope>
    <source>
        <strain evidence="3 4">16K309</strain>
    </source>
</reference>
<dbReference type="OrthoDB" id="8440251at2"/>